<dbReference type="PANTHER" id="PTHR30006:SF2">
    <property type="entry name" value="ABC TRANSPORTER SUBSTRATE-BINDING PROTEIN"/>
    <property type="match status" value="1"/>
</dbReference>
<reference evidence="3 4" key="2">
    <citation type="journal article" date="2011" name="ISME J.">
        <title>RNA-seq reveals cooperative metabolic interactions between two termite-gut spirochete species in co-culture.</title>
        <authorList>
            <person name="Rosenthal A.Z."/>
            <person name="Matson E.G."/>
            <person name="Eldar A."/>
            <person name="Leadbetter J.R."/>
        </authorList>
    </citation>
    <scope>NUCLEOTIDE SEQUENCE [LARGE SCALE GENOMIC DNA]</scope>
    <source>
        <strain evidence="4">ATCC BAA-887 / DSM 12427 / ZAS-2</strain>
    </source>
</reference>
<feature type="chain" id="PRO_5003329966" evidence="2">
    <location>
        <begin position="23"/>
        <end position="355"/>
    </location>
</feature>
<dbReference type="CDD" id="cd13546">
    <property type="entry name" value="PBP2_BitB"/>
    <property type="match status" value="1"/>
</dbReference>
<dbReference type="GO" id="GO:0015888">
    <property type="term" value="P:thiamine transport"/>
    <property type="evidence" value="ECO:0007669"/>
    <property type="project" value="TreeGrafter"/>
</dbReference>
<name>F5YMR9_TREPZ</name>
<dbReference type="Gene3D" id="3.40.190.10">
    <property type="entry name" value="Periplasmic binding protein-like II"/>
    <property type="match status" value="2"/>
</dbReference>
<dbReference type="eggNOG" id="COG1840">
    <property type="taxonomic scope" value="Bacteria"/>
</dbReference>
<evidence type="ECO:0000256" key="1">
    <source>
        <dbReference type="ARBA" id="ARBA00022729"/>
    </source>
</evidence>
<dbReference type="AlphaFoldDB" id="F5YMR9"/>
<dbReference type="SUPFAM" id="SSF53850">
    <property type="entry name" value="Periplasmic binding protein-like II"/>
    <property type="match status" value="1"/>
</dbReference>
<dbReference type="GO" id="GO:0030975">
    <property type="term" value="F:thiamine binding"/>
    <property type="evidence" value="ECO:0007669"/>
    <property type="project" value="TreeGrafter"/>
</dbReference>
<evidence type="ECO:0000313" key="3">
    <source>
        <dbReference type="EMBL" id="AEF84731.1"/>
    </source>
</evidence>
<proteinExistence type="predicted"/>
<dbReference type="InterPro" id="IPR026045">
    <property type="entry name" value="Ferric-bd"/>
</dbReference>
<organism evidence="3 4">
    <name type="scientific">Treponema primitia (strain ATCC BAA-887 / DSM 12427 / ZAS-2)</name>
    <dbReference type="NCBI Taxonomy" id="545694"/>
    <lineage>
        <taxon>Bacteria</taxon>
        <taxon>Pseudomonadati</taxon>
        <taxon>Spirochaetota</taxon>
        <taxon>Spirochaetia</taxon>
        <taxon>Spirochaetales</taxon>
        <taxon>Treponemataceae</taxon>
        <taxon>Treponema</taxon>
    </lineage>
</organism>
<dbReference type="InterPro" id="IPR006059">
    <property type="entry name" value="SBP"/>
</dbReference>
<reference evidence="4" key="1">
    <citation type="submission" date="2009-12" db="EMBL/GenBank/DDBJ databases">
        <title>Complete sequence of Treponema primitia strain ZAS-2.</title>
        <authorList>
            <person name="Tetu S.G."/>
            <person name="Matson E."/>
            <person name="Ren Q."/>
            <person name="Seshadri R."/>
            <person name="Elbourne L."/>
            <person name="Hassan K.A."/>
            <person name="Durkin A."/>
            <person name="Radune D."/>
            <person name="Mohamoud Y."/>
            <person name="Shay R."/>
            <person name="Jin S."/>
            <person name="Zhang X."/>
            <person name="Lucey K."/>
            <person name="Ballor N.R."/>
            <person name="Ottesen E."/>
            <person name="Rosenthal R."/>
            <person name="Allen A."/>
            <person name="Leadbetter J.R."/>
            <person name="Paulsen I.T."/>
        </authorList>
    </citation>
    <scope>NUCLEOTIDE SEQUENCE [LARGE SCALE GENOMIC DNA]</scope>
    <source>
        <strain evidence="4">ATCC BAA-887 / DSM 12427 / ZAS-2</strain>
    </source>
</reference>
<dbReference type="KEGG" id="tpi:TREPR_3035"/>
<dbReference type="GO" id="GO:0030288">
    <property type="term" value="C:outer membrane-bounded periplasmic space"/>
    <property type="evidence" value="ECO:0007669"/>
    <property type="project" value="TreeGrafter"/>
</dbReference>
<dbReference type="PIRSF" id="PIRSF002825">
    <property type="entry name" value="CfbpA"/>
    <property type="match status" value="1"/>
</dbReference>
<protein>
    <submittedName>
        <fullName evidence="3">Extracellular solute-binding protein, family 1</fullName>
    </submittedName>
</protein>
<dbReference type="GO" id="GO:0030976">
    <property type="term" value="F:thiamine pyrophosphate binding"/>
    <property type="evidence" value="ECO:0007669"/>
    <property type="project" value="TreeGrafter"/>
</dbReference>
<keyword evidence="4" id="KW-1185">Reference proteome</keyword>
<dbReference type="Pfam" id="PF13416">
    <property type="entry name" value="SBP_bac_8"/>
    <property type="match status" value="1"/>
</dbReference>
<accession>F5YMR9</accession>
<feature type="signal peptide" evidence="2">
    <location>
        <begin position="1"/>
        <end position="22"/>
    </location>
</feature>
<gene>
    <name evidence="3" type="ordered locus">TREPR_3035</name>
</gene>
<dbReference type="STRING" id="545694.TREPR_3035"/>
<dbReference type="OrthoDB" id="305758at2"/>
<dbReference type="HOGENOM" id="CLU_026974_0_2_12"/>
<dbReference type="EMBL" id="CP001843">
    <property type="protein sequence ID" value="AEF84731.1"/>
    <property type="molecule type" value="Genomic_DNA"/>
</dbReference>
<dbReference type="RefSeq" id="WP_015707220.1">
    <property type="nucleotide sequence ID" value="NC_015578.1"/>
</dbReference>
<keyword evidence="1 2" id="KW-0732">Signal</keyword>
<sequence length="355" mass="38960">MQKSIRFFLALALFGGIAAGLAAGGGKEDKNSGGVSKNLVVYSNTSEDFMSQLIPAFESKYGVKVEVISASGGELMNRLTAEKDNPIADVLIGGGKSLLQNSKDLFEPYHSPEAAFIEEVAQDPDNYFTGFEFTTHVLLVNRNVVGNIKIESYADLLQPQLAKKVVFGNAAKSNSAFSHLGQILDGFAIAEGKRYESDSGWSYVEKLLKHGIMLESSGNIHKSVADGEYGVALTWEAPSVTYMKDGAKHLEIVYPRECLYFAPSTVQIVKGGANPQNARLFVDFVISEEMQGAMGTTTSSRPVRKNAALASYFKPYSDIERIVGKNHMDYPEEWIIQNTKRIQAQFNDLMTRVLQ</sequence>
<dbReference type="PANTHER" id="PTHR30006">
    <property type="entry name" value="THIAMINE-BINDING PERIPLASMIC PROTEIN-RELATED"/>
    <property type="match status" value="1"/>
</dbReference>
<evidence type="ECO:0000256" key="2">
    <source>
        <dbReference type="SAM" id="SignalP"/>
    </source>
</evidence>
<dbReference type="Proteomes" id="UP000009223">
    <property type="component" value="Chromosome"/>
</dbReference>
<evidence type="ECO:0000313" key="4">
    <source>
        <dbReference type="Proteomes" id="UP000009223"/>
    </source>
</evidence>